<reference evidence="2" key="1">
    <citation type="submission" date="2014-11" db="EMBL/GenBank/DDBJ databases">
        <authorList>
            <person name="Amaro Gonzalez C."/>
        </authorList>
    </citation>
    <scope>NUCLEOTIDE SEQUENCE</scope>
</reference>
<dbReference type="EMBL" id="GBXM01018579">
    <property type="protein sequence ID" value="JAH89998.1"/>
    <property type="molecule type" value="Transcribed_RNA"/>
</dbReference>
<keyword evidence="1" id="KW-1133">Transmembrane helix</keyword>
<evidence type="ECO:0000313" key="2">
    <source>
        <dbReference type="EMBL" id="JAH89998.1"/>
    </source>
</evidence>
<organism evidence="2">
    <name type="scientific">Anguilla anguilla</name>
    <name type="common">European freshwater eel</name>
    <name type="synonym">Muraena anguilla</name>
    <dbReference type="NCBI Taxonomy" id="7936"/>
    <lineage>
        <taxon>Eukaryota</taxon>
        <taxon>Metazoa</taxon>
        <taxon>Chordata</taxon>
        <taxon>Craniata</taxon>
        <taxon>Vertebrata</taxon>
        <taxon>Euteleostomi</taxon>
        <taxon>Actinopterygii</taxon>
        <taxon>Neopterygii</taxon>
        <taxon>Teleostei</taxon>
        <taxon>Anguilliformes</taxon>
        <taxon>Anguillidae</taxon>
        <taxon>Anguilla</taxon>
    </lineage>
</organism>
<name>A0A0E9WKI6_ANGAN</name>
<evidence type="ECO:0000256" key="1">
    <source>
        <dbReference type="SAM" id="Phobius"/>
    </source>
</evidence>
<sequence>MEVFVIMHMCMYPFVVMNYTKMYVMIWVLLQEGKTSLSDSDIHF</sequence>
<feature type="transmembrane region" description="Helical" evidence="1">
    <location>
        <begin position="6"/>
        <end position="30"/>
    </location>
</feature>
<reference evidence="2" key="2">
    <citation type="journal article" date="2015" name="Fish Shellfish Immunol.">
        <title>Early steps in the European eel (Anguilla anguilla)-Vibrio vulnificus interaction in the gills: Role of the RtxA13 toxin.</title>
        <authorList>
            <person name="Callol A."/>
            <person name="Pajuelo D."/>
            <person name="Ebbesson L."/>
            <person name="Teles M."/>
            <person name="MacKenzie S."/>
            <person name="Amaro C."/>
        </authorList>
    </citation>
    <scope>NUCLEOTIDE SEQUENCE</scope>
</reference>
<dbReference type="AlphaFoldDB" id="A0A0E9WKI6"/>
<accession>A0A0E9WKI6</accession>
<proteinExistence type="predicted"/>
<protein>
    <submittedName>
        <fullName evidence="2">Uncharacterized protein</fullName>
    </submittedName>
</protein>
<keyword evidence="1" id="KW-0472">Membrane</keyword>
<keyword evidence="1" id="KW-0812">Transmembrane</keyword>